<comment type="caution">
    <text evidence="1">The sequence shown here is derived from an EMBL/GenBank/DDBJ whole genome shotgun (WGS) entry which is preliminary data.</text>
</comment>
<dbReference type="EMBL" id="JAEPQZ010000002">
    <property type="protein sequence ID" value="KAG2184691.1"/>
    <property type="molecule type" value="Genomic_DNA"/>
</dbReference>
<name>A0A8H7Q2M1_MORIS</name>
<dbReference type="AlphaFoldDB" id="A0A8H7Q2M1"/>
<gene>
    <name evidence="1" type="ORF">INT43_000604</name>
</gene>
<evidence type="ECO:0000313" key="1">
    <source>
        <dbReference type="EMBL" id="KAG2184691.1"/>
    </source>
</evidence>
<organism evidence="1 2">
    <name type="scientific">Mortierella isabellina</name>
    <name type="common">Filamentous fungus</name>
    <name type="synonym">Umbelopsis isabellina</name>
    <dbReference type="NCBI Taxonomy" id="91625"/>
    <lineage>
        <taxon>Eukaryota</taxon>
        <taxon>Fungi</taxon>
        <taxon>Fungi incertae sedis</taxon>
        <taxon>Mucoromycota</taxon>
        <taxon>Mucoromycotina</taxon>
        <taxon>Umbelopsidomycetes</taxon>
        <taxon>Umbelopsidales</taxon>
        <taxon>Umbelopsidaceae</taxon>
        <taxon>Umbelopsis</taxon>
    </lineage>
</organism>
<evidence type="ECO:0000313" key="2">
    <source>
        <dbReference type="Proteomes" id="UP000654370"/>
    </source>
</evidence>
<proteinExistence type="predicted"/>
<dbReference type="OrthoDB" id="2232122at2759"/>
<keyword evidence="2" id="KW-1185">Reference proteome</keyword>
<dbReference type="Proteomes" id="UP000654370">
    <property type="component" value="Unassembled WGS sequence"/>
</dbReference>
<reference evidence="1" key="1">
    <citation type="submission" date="2020-12" db="EMBL/GenBank/DDBJ databases">
        <title>Metabolic potential, ecology and presence of endohyphal bacteria is reflected in genomic diversity of Mucoromycotina.</title>
        <authorList>
            <person name="Muszewska A."/>
            <person name="Okrasinska A."/>
            <person name="Steczkiewicz K."/>
            <person name="Drgas O."/>
            <person name="Orlowska M."/>
            <person name="Perlinska-Lenart U."/>
            <person name="Aleksandrzak-Piekarczyk T."/>
            <person name="Szatraj K."/>
            <person name="Zielenkiewicz U."/>
            <person name="Pilsyk S."/>
            <person name="Malc E."/>
            <person name="Mieczkowski P."/>
            <person name="Kruszewska J.S."/>
            <person name="Biernat P."/>
            <person name="Pawlowska J."/>
        </authorList>
    </citation>
    <scope>NUCLEOTIDE SEQUENCE</scope>
    <source>
        <strain evidence="1">WA0000067209</strain>
    </source>
</reference>
<sequence length="199" mass="22613">MGRVFVKSSERMDLAKNKIEFQEFIIKWKTISERGADILRIAAAQRDGSFNYVEDISNVVVELKAELDEMYAFLGNVLENNSVVLQYKDEGIDEINQNAALKDHIRQLQACVHMFDQDYVMKETIQAILSSSSQISSVQHLNGFYSTMAAARCYGHQPWASLMESLELAKIGIGIDITNEHRRDCELDLCQNHSTSFIV</sequence>
<accession>A0A8H7Q2M1</accession>
<protein>
    <submittedName>
        <fullName evidence="1">Uncharacterized protein</fullName>
    </submittedName>
</protein>